<evidence type="ECO:0000256" key="5">
    <source>
        <dbReference type="ARBA" id="ARBA00023004"/>
    </source>
</evidence>
<comment type="function">
    <text evidence="6">May provide oxidative stress protection via catalytic reduction of intracellular hydrogen peroxide.</text>
</comment>
<comment type="caution">
    <text evidence="11">The sequence shown here is derived from an EMBL/GenBank/DDBJ whole genome shotgun (WGS) entry which is preliminary data.</text>
</comment>
<dbReference type="RefSeq" id="WP_301191347.1">
    <property type="nucleotide sequence ID" value="NZ_JAPDPJ010000036.1"/>
</dbReference>
<reference evidence="11" key="1">
    <citation type="submission" date="2022-10" db="EMBL/GenBank/DDBJ databases">
        <authorList>
            <person name="Yu W.X."/>
        </authorList>
    </citation>
    <scope>NUCLEOTIDE SEQUENCE</scope>
    <source>
        <strain evidence="11">AAT</strain>
    </source>
</reference>
<keyword evidence="4" id="KW-0249">Electron transport</keyword>
<dbReference type="PROSITE" id="PS50905">
    <property type="entry name" value="FERRITIN_LIKE"/>
    <property type="match status" value="1"/>
</dbReference>
<dbReference type="InterPro" id="IPR052364">
    <property type="entry name" value="Rubrerythrin"/>
</dbReference>
<dbReference type="Proteomes" id="UP001209229">
    <property type="component" value="Unassembled WGS sequence"/>
</dbReference>
<evidence type="ECO:0000256" key="3">
    <source>
        <dbReference type="ARBA" id="ARBA00022723"/>
    </source>
</evidence>
<name>A0AAE3SFT5_9BACT</name>
<feature type="domain" description="Ferritin-like diiron" evidence="10">
    <location>
        <begin position="3"/>
        <end position="146"/>
    </location>
</feature>
<dbReference type="PANTHER" id="PTHR43865:SF1">
    <property type="entry name" value="RUBRERYTHRIN-RELATED"/>
    <property type="match status" value="1"/>
</dbReference>
<sequence>MNSLKGTKTEQNLLKAFAGESQARMRYNYFAKQAKKEGLEQIAAIFEETAENEKEHAKRFFKFLEGGMVEITASYPAGKIGTTLENLKASADGENEEWTELYPEFAKIAEEEGFKEVAVAFKLIAKVEEAHENRYRTLYDNLESGKVFEREGKVVWKCRNCGYLHEGTKALKNCPACLHPQSYFEIKETNY</sequence>
<comment type="subunit">
    <text evidence="7">Homodimer. Possesses two rubredoxin-like centers and two non-sulfur oxo-bridged di-iron centers per dimer.</text>
</comment>
<keyword evidence="5" id="KW-0408">Iron</keyword>
<dbReference type="InterPro" id="IPR048574">
    <property type="entry name" value="RUBY_RBDX"/>
</dbReference>
<evidence type="ECO:0000259" key="10">
    <source>
        <dbReference type="PROSITE" id="PS50905"/>
    </source>
</evidence>
<dbReference type="CDD" id="cd00729">
    <property type="entry name" value="rubredoxin_SM"/>
    <property type="match status" value="1"/>
</dbReference>
<dbReference type="GO" id="GO:0005506">
    <property type="term" value="F:iron ion binding"/>
    <property type="evidence" value="ECO:0007669"/>
    <property type="project" value="InterPro"/>
</dbReference>
<dbReference type="FunFam" id="2.20.28.10:FF:000018">
    <property type="entry name" value="Rubrerythrin"/>
    <property type="match status" value="1"/>
</dbReference>
<dbReference type="NCBIfam" id="NF045767">
    <property type="entry name" value="RuberyRbr"/>
    <property type="match status" value="1"/>
</dbReference>
<protein>
    <recommendedName>
        <fullName evidence="8">Rubrerythrin</fullName>
    </recommendedName>
</protein>
<evidence type="ECO:0000256" key="7">
    <source>
        <dbReference type="ARBA" id="ARBA00063441"/>
    </source>
</evidence>
<dbReference type="Pfam" id="PF21349">
    <property type="entry name" value="RUBY_RBDX"/>
    <property type="match status" value="1"/>
</dbReference>
<comment type="cofactor">
    <cofactor evidence="1">
        <name>Fe(3+)</name>
        <dbReference type="ChEBI" id="CHEBI:29034"/>
    </cofactor>
</comment>
<evidence type="ECO:0000313" key="12">
    <source>
        <dbReference type="Proteomes" id="UP001209229"/>
    </source>
</evidence>
<dbReference type="PANTHER" id="PTHR43865">
    <property type="entry name" value="RUBRERYTHRIN-RELATED"/>
    <property type="match status" value="1"/>
</dbReference>
<evidence type="ECO:0000313" key="11">
    <source>
        <dbReference type="EMBL" id="MCW3787783.1"/>
    </source>
</evidence>
<dbReference type="EMBL" id="JAPDPJ010000036">
    <property type="protein sequence ID" value="MCW3787783.1"/>
    <property type="molecule type" value="Genomic_DNA"/>
</dbReference>
<accession>A0AAE3SFT5</accession>
<proteinExistence type="predicted"/>
<dbReference type="InterPro" id="IPR003251">
    <property type="entry name" value="Rr_diiron-bd_dom"/>
</dbReference>
<dbReference type="InterPro" id="IPR024934">
    <property type="entry name" value="Rubredoxin-like_dom"/>
</dbReference>
<dbReference type="CDD" id="cd01041">
    <property type="entry name" value="Rubrerythrin"/>
    <property type="match status" value="1"/>
</dbReference>
<dbReference type="Pfam" id="PF02915">
    <property type="entry name" value="Rubrerythrin"/>
    <property type="match status" value="1"/>
</dbReference>
<dbReference type="Gene3D" id="1.20.1260.10">
    <property type="match status" value="1"/>
</dbReference>
<evidence type="ECO:0000256" key="4">
    <source>
        <dbReference type="ARBA" id="ARBA00022982"/>
    </source>
</evidence>
<dbReference type="InterPro" id="IPR009040">
    <property type="entry name" value="Ferritin-like_diiron"/>
</dbReference>
<evidence type="ECO:0000256" key="8">
    <source>
        <dbReference type="ARBA" id="ARBA00069213"/>
    </source>
</evidence>
<dbReference type="GO" id="GO:0016491">
    <property type="term" value="F:oxidoreductase activity"/>
    <property type="evidence" value="ECO:0007669"/>
    <property type="project" value="InterPro"/>
</dbReference>
<evidence type="ECO:0000259" key="9">
    <source>
        <dbReference type="PROSITE" id="PS50903"/>
    </source>
</evidence>
<dbReference type="PROSITE" id="PS50903">
    <property type="entry name" value="RUBREDOXIN_LIKE"/>
    <property type="match status" value="1"/>
</dbReference>
<keyword evidence="2" id="KW-0813">Transport</keyword>
<dbReference type="SUPFAM" id="SSF57802">
    <property type="entry name" value="Rubredoxin-like"/>
    <property type="match status" value="1"/>
</dbReference>
<keyword evidence="12" id="KW-1185">Reference proteome</keyword>
<gene>
    <name evidence="11" type="ORF">OM075_15005</name>
</gene>
<evidence type="ECO:0000256" key="1">
    <source>
        <dbReference type="ARBA" id="ARBA00001965"/>
    </source>
</evidence>
<evidence type="ECO:0000256" key="2">
    <source>
        <dbReference type="ARBA" id="ARBA00022448"/>
    </source>
</evidence>
<dbReference type="Gene3D" id="2.20.28.10">
    <property type="match status" value="1"/>
</dbReference>
<keyword evidence="3" id="KW-0479">Metal-binding</keyword>
<organism evidence="11 12">
    <name type="scientific">Plebeiibacterium sediminum</name>
    <dbReference type="NCBI Taxonomy" id="2992112"/>
    <lineage>
        <taxon>Bacteria</taxon>
        <taxon>Pseudomonadati</taxon>
        <taxon>Bacteroidota</taxon>
        <taxon>Bacteroidia</taxon>
        <taxon>Marinilabiliales</taxon>
        <taxon>Marinilabiliaceae</taxon>
        <taxon>Plebeiibacterium</taxon>
    </lineage>
</organism>
<dbReference type="AlphaFoldDB" id="A0AAE3SFT5"/>
<dbReference type="InterPro" id="IPR012347">
    <property type="entry name" value="Ferritin-like"/>
</dbReference>
<feature type="domain" description="Rubredoxin-like" evidence="9">
    <location>
        <begin position="153"/>
        <end position="187"/>
    </location>
</feature>
<dbReference type="SUPFAM" id="SSF47240">
    <property type="entry name" value="Ferritin-like"/>
    <property type="match status" value="1"/>
</dbReference>
<evidence type="ECO:0000256" key="6">
    <source>
        <dbReference type="ARBA" id="ARBA00055868"/>
    </source>
</evidence>
<dbReference type="InterPro" id="IPR009078">
    <property type="entry name" value="Ferritin-like_SF"/>
</dbReference>